<evidence type="ECO:0000313" key="3">
    <source>
        <dbReference type="Proteomes" id="UP000182569"/>
    </source>
</evidence>
<feature type="transmembrane region" description="Helical" evidence="1">
    <location>
        <begin position="12"/>
        <end position="32"/>
    </location>
</feature>
<protein>
    <submittedName>
        <fullName evidence="2">Uncharacterized protein</fullName>
    </submittedName>
</protein>
<keyword evidence="1" id="KW-0812">Transmembrane</keyword>
<keyword evidence="3" id="KW-1185">Reference proteome</keyword>
<dbReference type="KEGG" id="ceu:A7L45_20330"/>
<proteinExistence type="predicted"/>
<evidence type="ECO:0000313" key="2">
    <source>
        <dbReference type="EMBL" id="APC42236.1"/>
    </source>
</evidence>
<keyword evidence="1" id="KW-0472">Membrane</keyword>
<name>A0A1J0GLI5_9CLOT</name>
<keyword evidence="1" id="KW-1133">Transmembrane helix</keyword>
<accession>A0A1J0GLI5</accession>
<feature type="transmembrane region" description="Helical" evidence="1">
    <location>
        <begin position="38"/>
        <end position="56"/>
    </location>
</feature>
<dbReference type="EMBL" id="CP015756">
    <property type="protein sequence ID" value="APC42236.1"/>
    <property type="molecule type" value="Genomic_DNA"/>
</dbReference>
<evidence type="ECO:0000256" key="1">
    <source>
        <dbReference type="SAM" id="Phobius"/>
    </source>
</evidence>
<sequence length="119" mass="13607">MIFMKLKSITMLLTKLSFIIGIAGFIMIFMKFEIPTVMIRIAIILLFIVSMSEVISTRKLRKVVYPLIMIYFFVGMPFLESFIDNRVLSNGAAILGCVIAVIFICNDLMITNKEKELSR</sequence>
<dbReference type="Proteomes" id="UP000182569">
    <property type="component" value="Chromosome"/>
</dbReference>
<reference evidence="3" key="1">
    <citation type="journal article" date="2016" name="Front. Microbiol.">
        <title>Complete Genome Sequence of Clostridium estertheticum DSM 8809, a Microbe Identified in Spoiled Vacuum Packed Beef.</title>
        <authorList>
            <person name="Yu Z."/>
            <person name="Gunn L."/>
            <person name="Brennan E."/>
            <person name="Reid R."/>
            <person name="Wall P.G."/>
            <person name="Gaora O.P."/>
            <person name="Hurley D."/>
            <person name="Bolton D."/>
            <person name="Fanning S."/>
        </authorList>
    </citation>
    <scope>NUCLEOTIDE SEQUENCE [LARGE SCALE GENOMIC DNA]</scope>
    <source>
        <strain evidence="3">DSM 8809</strain>
    </source>
</reference>
<organism evidence="2 3">
    <name type="scientific">Clostridium estertheticum subsp. estertheticum</name>
    <dbReference type="NCBI Taxonomy" id="1552"/>
    <lineage>
        <taxon>Bacteria</taxon>
        <taxon>Bacillati</taxon>
        <taxon>Bacillota</taxon>
        <taxon>Clostridia</taxon>
        <taxon>Eubacteriales</taxon>
        <taxon>Clostridiaceae</taxon>
        <taxon>Clostridium</taxon>
    </lineage>
</organism>
<feature type="transmembrane region" description="Helical" evidence="1">
    <location>
        <begin position="63"/>
        <end position="79"/>
    </location>
</feature>
<feature type="transmembrane region" description="Helical" evidence="1">
    <location>
        <begin position="91"/>
        <end position="110"/>
    </location>
</feature>
<dbReference type="AlphaFoldDB" id="A0A1J0GLI5"/>
<gene>
    <name evidence="2" type="ORF">A7L45_20330</name>
</gene>